<dbReference type="AlphaFoldDB" id="A0A6N6VZQ8"/>
<name>A0A6N6VZQ8_9BURK</name>
<evidence type="ECO:0000256" key="1">
    <source>
        <dbReference type="SAM" id="MobiDB-lite"/>
    </source>
</evidence>
<sequence>MTNQPKEQKRGVGRKDEDKRADDIPNSDTGSPAPDSAAPILQSEDDGLFDEDSPE</sequence>
<dbReference type="EMBL" id="VOSW01000172">
    <property type="protein sequence ID" value="KAE8753753.1"/>
    <property type="molecule type" value="Genomic_DNA"/>
</dbReference>
<protein>
    <submittedName>
        <fullName evidence="2">Uncharacterized protein</fullName>
    </submittedName>
</protein>
<accession>A0A6N6VZQ8</accession>
<feature type="compositionally biased region" description="Acidic residues" evidence="1">
    <location>
        <begin position="43"/>
        <end position="55"/>
    </location>
</feature>
<reference evidence="2 3" key="1">
    <citation type="journal article" date="2020" name="Int. J. Syst. Evol. Microbiol.">
        <title>Paraburkholderia madseniana sp. nov., a phenolic acid-degrading bacterium isolated from acidic forest soil.</title>
        <authorList>
            <person name="Wilhelm R.C."/>
            <person name="Murphy S.J.L."/>
            <person name="Feriancek N.M."/>
            <person name="Karasz D.C."/>
            <person name="DeRito C.M."/>
            <person name="Newman J.D."/>
            <person name="Buckley D.H."/>
        </authorList>
    </citation>
    <scope>NUCLEOTIDE SEQUENCE [LARGE SCALE GENOMIC DNA]</scope>
    <source>
        <strain evidence="2 3">RP11</strain>
    </source>
</reference>
<feature type="region of interest" description="Disordered" evidence="1">
    <location>
        <begin position="1"/>
        <end position="55"/>
    </location>
</feature>
<evidence type="ECO:0000313" key="2">
    <source>
        <dbReference type="EMBL" id="KAE8753753.1"/>
    </source>
</evidence>
<comment type="caution">
    <text evidence="2">The sequence shown here is derived from an EMBL/GenBank/DDBJ whole genome shotgun (WGS) entry which is preliminary data.</text>
</comment>
<organism evidence="2 3">
    <name type="scientific">Paraburkholderia madseniana</name>
    <dbReference type="NCBI Taxonomy" id="2599607"/>
    <lineage>
        <taxon>Bacteria</taxon>
        <taxon>Pseudomonadati</taxon>
        <taxon>Pseudomonadota</taxon>
        <taxon>Betaproteobacteria</taxon>
        <taxon>Burkholderiales</taxon>
        <taxon>Burkholderiaceae</taxon>
        <taxon>Paraburkholderia</taxon>
    </lineage>
</organism>
<dbReference type="Proteomes" id="UP000463700">
    <property type="component" value="Unassembled WGS sequence"/>
</dbReference>
<gene>
    <name evidence="2" type="ORF">FSO04_43350</name>
</gene>
<proteinExistence type="predicted"/>
<dbReference type="OrthoDB" id="9941780at2"/>
<feature type="compositionally biased region" description="Basic and acidic residues" evidence="1">
    <location>
        <begin position="1"/>
        <end position="23"/>
    </location>
</feature>
<dbReference type="RefSeq" id="WP_154567494.1">
    <property type="nucleotide sequence ID" value="NZ_VOSW01000172.1"/>
</dbReference>
<evidence type="ECO:0000313" key="3">
    <source>
        <dbReference type="Proteomes" id="UP000463700"/>
    </source>
</evidence>